<gene>
    <name evidence="1" type="ORF">M9458_029541</name>
</gene>
<reference evidence="1 2" key="1">
    <citation type="submission" date="2024-05" db="EMBL/GenBank/DDBJ databases">
        <title>Genome sequencing and assembly of Indian major carp, Cirrhinus mrigala (Hamilton, 1822).</title>
        <authorList>
            <person name="Mohindra V."/>
            <person name="Chowdhury L.M."/>
            <person name="Lal K."/>
            <person name="Jena J.K."/>
        </authorList>
    </citation>
    <scope>NUCLEOTIDE SEQUENCE [LARGE SCALE GENOMIC DNA]</scope>
    <source>
        <strain evidence="1">CM1030</strain>
        <tissue evidence="1">Blood</tissue>
    </source>
</reference>
<evidence type="ECO:0000313" key="1">
    <source>
        <dbReference type="EMBL" id="KAL0173573.1"/>
    </source>
</evidence>
<evidence type="ECO:0008006" key="3">
    <source>
        <dbReference type="Google" id="ProtNLM"/>
    </source>
</evidence>
<organism evidence="1 2">
    <name type="scientific">Cirrhinus mrigala</name>
    <name type="common">Mrigala</name>
    <dbReference type="NCBI Taxonomy" id="683832"/>
    <lineage>
        <taxon>Eukaryota</taxon>
        <taxon>Metazoa</taxon>
        <taxon>Chordata</taxon>
        <taxon>Craniata</taxon>
        <taxon>Vertebrata</taxon>
        <taxon>Euteleostomi</taxon>
        <taxon>Actinopterygii</taxon>
        <taxon>Neopterygii</taxon>
        <taxon>Teleostei</taxon>
        <taxon>Ostariophysi</taxon>
        <taxon>Cypriniformes</taxon>
        <taxon>Cyprinidae</taxon>
        <taxon>Labeoninae</taxon>
        <taxon>Labeonini</taxon>
        <taxon>Cirrhinus</taxon>
    </lineage>
</organism>
<keyword evidence="2" id="KW-1185">Reference proteome</keyword>
<accession>A0ABD0PHN4</accession>
<evidence type="ECO:0000313" key="2">
    <source>
        <dbReference type="Proteomes" id="UP001529510"/>
    </source>
</evidence>
<protein>
    <recommendedName>
        <fullName evidence="3">Retrotransposon gag domain-containing protein</fullName>
    </recommendedName>
</protein>
<name>A0ABD0PHN4_CIRMR</name>
<sequence length="453" mass="48344">HFCLASPFTSVSPPACSTLARFPDPSLASPLRITFAAVSTTACVTVYSLPRCPYTCLLLCRPCLSSTMSLPCILNKSLQMDPLTSRLAPSVTEYSTTTGSSSFHPGHSTGMDTDQILFRIRQGPRTLEQYIREFLAIANHSTLPDCIIIEIFCDGLNEQLKARLRREGPRFSLVAFLDFALLFVGSPFTVGVAEEQRDITVTPAACPVRKVAAAPVRAQIMAASVHKMAGAPARVHTLAATMEPMRKMAATAMPVRKMAAAPVRVHQMAAITELRHVTAAVPEPYKVTAAFPESSQVSAVFPESSQVSKSSQVAAVFPEPSQVSKSSQVAAVFPESSQVSKPSQSTAAVPVSSQATVLVPVSSEVKAMFPVSSQVRASAPISSQVTAIFSEPSTVKMAATPEPLHKLAATPEPLHKMAAVSKHLHKMAATPESVVSTWTPPVAMMAHVLDRTL</sequence>
<feature type="non-terminal residue" evidence="1">
    <location>
        <position position="1"/>
    </location>
</feature>
<proteinExistence type="predicted"/>
<comment type="caution">
    <text evidence="1">The sequence shown here is derived from an EMBL/GenBank/DDBJ whole genome shotgun (WGS) entry which is preliminary data.</text>
</comment>
<dbReference type="Proteomes" id="UP001529510">
    <property type="component" value="Unassembled WGS sequence"/>
</dbReference>
<dbReference type="AlphaFoldDB" id="A0ABD0PHN4"/>
<dbReference type="EMBL" id="JAMKFB020000015">
    <property type="protein sequence ID" value="KAL0173573.1"/>
    <property type="molecule type" value="Genomic_DNA"/>
</dbReference>